<evidence type="ECO:0000256" key="4">
    <source>
        <dbReference type="ARBA" id="ARBA00022692"/>
    </source>
</evidence>
<evidence type="ECO:0000313" key="19">
    <source>
        <dbReference type="Proteomes" id="UP000747399"/>
    </source>
</evidence>
<evidence type="ECO:0000256" key="8">
    <source>
        <dbReference type="ARBA" id="ARBA00023170"/>
    </source>
</evidence>
<evidence type="ECO:0000256" key="10">
    <source>
        <dbReference type="ARBA" id="ARBA00023286"/>
    </source>
</evidence>
<dbReference type="InterPro" id="IPR015683">
    <property type="entry name" value="Ionotropic_Glu_rcpt"/>
</dbReference>
<evidence type="ECO:0000256" key="12">
    <source>
        <dbReference type="PIRSR" id="PIRSR601508-1"/>
    </source>
</evidence>
<dbReference type="SUPFAM" id="SSF53850">
    <property type="entry name" value="Periplasmic binding protein-like II"/>
    <property type="match status" value="1"/>
</dbReference>
<comment type="caution">
    <text evidence="18">The sequence shown here is derived from an EMBL/GenBank/DDBJ whole genome shotgun (WGS) entry which is preliminary data.</text>
</comment>
<keyword evidence="19" id="KW-1185">Reference proteome</keyword>
<dbReference type="PRINTS" id="PR00177">
    <property type="entry name" value="NMDARECEPTOR"/>
</dbReference>
<evidence type="ECO:0000256" key="15">
    <source>
        <dbReference type="SAM" id="MobiDB-lite"/>
    </source>
</evidence>
<reference evidence="18" key="1">
    <citation type="journal article" date="2021" name="Proc. Natl. Acad. Sci. U.S.A.">
        <title>Three genomes in the algal genus Volvox reveal the fate of a haploid sex-determining region after a transition to homothallism.</title>
        <authorList>
            <person name="Yamamoto K."/>
            <person name="Hamaji T."/>
            <person name="Kawai-Toyooka H."/>
            <person name="Matsuzaki R."/>
            <person name="Takahashi F."/>
            <person name="Nishimura Y."/>
            <person name="Kawachi M."/>
            <person name="Noguchi H."/>
            <person name="Minakuchi Y."/>
            <person name="Umen J.G."/>
            <person name="Toyoda A."/>
            <person name="Nozaki H."/>
        </authorList>
    </citation>
    <scope>NUCLEOTIDE SEQUENCE</scope>
    <source>
        <strain evidence="18">NIES-3780</strain>
    </source>
</reference>
<evidence type="ECO:0000256" key="1">
    <source>
        <dbReference type="ARBA" id="ARBA00004651"/>
    </source>
</evidence>
<name>A0A8J4F6Q3_9CHLO</name>
<dbReference type="PANTHER" id="PTHR18966">
    <property type="entry name" value="IONOTROPIC GLUTAMATE RECEPTOR"/>
    <property type="match status" value="1"/>
</dbReference>
<dbReference type="Gene3D" id="1.10.287.70">
    <property type="match status" value="1"/>
</dbReference>
<keyword evidence="5 16" id="KW-1133">Transmembrane helix</keyword>
<evidence type="ECO:0000256" key="16">
    <source>
        <dbReference type="SAM" id="Phobius"/>
    </source>
</evidence>
<keyword evidence="4 16" id="KW-0812">Transmembrane</keyword>
<protein>
    <recommendedName>
        <fullName evidence="17">Ionotropic glutamate receptor C-terminal domain-containing protein</fullName>
    </recommendedName>
</protein>
<evidence type="ECO:0000256" key="2">
    <source>
        <dbReference type="ARBA" id="ARBA00022448"/>
    </source>
</evidence>
<dbReference type="EMBL" id="BNCO01000057">
    <property type="protein sequence ID" value="GIL63425.1"/>
    <property type="molecule type" value="Genomic_DNA"/>
</dbReference>
<feature type="binding site" evidence="12">
    <location>
        <position position="146"/>
    </location>
    <ligand>
        <name>L-glutamate</name>
        <dbReference type="ChEBI" id="CHEBI:29985"/>
    </ligand>
</feature>
<proteinExistence type="predicted"/>
<gene>
    <name evidence="18" type="ORF">Vafri_17469</name>
</gene>
<keyword evidence="11" id="KW-0407">Ion channel</keyword>
<organism evidence="18 19">
    <name type="scientific">Volvox africanus</name>
    <dbReference type="NCBI Taxonomy" id="51714"/>
    <lineage>
        <taxon>Eukaryota</taxon>
        <taxon>Viridiplantae</taxon>
        <taxon>Chlorophyta</taxon>
        <taxon>core chlorophytes</taxon>
        <taxon>Chlorophyceae</taxon>
        <taxon>CS clade</taxon>
        <taxon>Chlamydomonadales</taxon>
        <taxon>Volvocaceae</taxon>
        <taxon>Volvox</taxon>
    </lineage>
</organism>
<keyword evidence="8" id="KW-0675">Receptor</keyword>
<evidence type="ECO:0000313" key="18">
    <source>
        <dbReference type="EMBL" id="GIL63425.1"/>
    </source>
</evidence>
<evidence type="ECO:0000256" key="11">
    <source>
        <dbReference type="ARBA" id="ARBA00023303"/>
    </source>
</evidence>
<evidence type="ECO:0000256" key="14">
    <source>
        <dbReference type="PIRSR" id="PIRSR601508-3"/>
    </source>
</evidence>
<dbReference type="Gene3D" id="3.40.190.10">
    <property type="entry name" value="Periplasmic binding protein-like II"/>
    <property type="match status" value="1"/>
</dbReference>
<feature type="transmembrane region" description="Helical" evidence="16">
    <location>
        <begin position="49"/>
        <end position="75"/>
    </location>
</feature>
<dbReference type="GO" id="GO:0015276">
    <property type="term" value="F:ligand-gated monoatomic ion channel activity"/>
    <property type="evidence" value="ECO:0007669"/>
    <property type="project" value="InterPro"/>
</dbReference>
<feature type="disulfide bond" evidence="14">
    <location>
        <begin position="159"/>
        <end position="214"/>
    </location>
</feature>
<dbReference type="InterPro" id="IPR001320">
    <property type="entry name" value="Iontro_rcpt_C"/>
</dbReference>
<evidence type="ECO:0000256" key="6">
    <source>
        <dbReference type="ARBA" id="ARBA00023065"/>
    </source>
</evidence>
<evidence type="ECO:0000256" key="7">
    <source>
        <dbReference type="ARBA" id="ARBA00023136"/>
    </source>
</evidence>
<feature type="non-terminal residue" evidence="18">
    <location>
        <position position="1"/>
    </location>
</feature>
<feature type="region of interest" description="Disordered" evidence="15">
    <location>
        <begin position="435"/>
        <end position="475"/>
    </location>
</feature>
<keyword evidence="6" id="KW-0406">Ion transport</keyword>
<feature type="transmembrane region" description="Helical" evidence="16">
    <location>
        <begin position="233"/>
        <end position="251"/>
    </location>
</feature>
<comment type="subcellular location">
    <subcellularLocation>
        <location evidence="1">Cell membrane</location>
        <topology evidence="1">Multi-pass membrane protein</topology>
    </subcellularLocation>
</comment>
<evidence type="ECO:0000256" key="13">
    <source>
        <dbReference type="PIRSR" id="PIRSR601508-2"/>
    </source>
</evidence>
<feature type="compositionally biased region" description="Polar residues" evidence="15">
    <location>
        <begin position="441"/>
        <end position="459"/>
    </location>
</feature>
<keyword evidence="7 16" id="KW-0472">Membrane</keyword>
<accession>A0A8J4F6Q3</accession>
<dbReference type="Pfam" id="PF00060">
    <property type="entry name" value="Lig_chan"/>
    <property type="match status" value="1"/>
</dbReference>
<dbReference type="GO" id="GO:0038023">
    <property type="term" value="F:signaling receptor activity"/>
    <property type="evidence" value="ECO:0007669"/>
    <property type="project" value="InterPro"/>
</dbReference>
<evidence type="ECO:0000256" key="3">
    <source>
        <dbReference type="ARBA" id="ARBA00022475"/>
    </source>
</evidence>
<dbReference type="InterPro" id="IPR001508">
    <property type="entry name" value="Iono_Glu_rcpt_met"/>
</dbReference>
<evidence type="ECO:0000256" key="5">
    <source>
        <dbReference type="ARBA" id="ARBA00022989"/>
    </source>
</evidence>
<evidence type="ECO:0000256" key="9">
    <source>
        <dbReference type="ARBA" id="ARBA00023180"/>
    </source>
</evidence>
<evidence type="ECO:0000259" key="17">
    <source>
        <dbReference type="SMART" id="SM00079"/>
    </source>
</evidence>
<dbReference type="GO" id="GO:0005886">
    <property type="term" value="C:plasma membrane"/>
    <property type="evidence" value="ECO:0007669"/>
    <property type="project" value="UniProtKB-SubCell"/>
</dbReference>
<keyword evidence="2" id="KW-0813">Transport</keyword>
<keyword evidence="14" id="KW-1015">Disulfide bond</keyword>
<feature type="binding site" evidence="12">
    <location>
        <position position="104"/>
    </location>
    <ligand>
        <name>L-glutamate</name>
        <dbReference type="ChEBI" id="CHEBI:29985"/>
    </ligand>
</feature>
<keyword evidence="9" id="KW-0325">Glycoprotein</keyword>
<feature type="domain" description="Ionotropic glutamate receptor C-terminal" evidence="17">
    <location>
        <begin position="3"/>
        <end position="210"/>
    </location>
</feature>
<keyword evidence="3" id="KW-1003">Cell membrane</keyword>
<sequence length="520" mass="57523">LKALQESGHLANKPWAQAKKGGRSHVLTSFMAAAGAPERPPHTSWGVQVLYVVYCFFCLIVLSSYTANLASFLVVQRADEVIIKGLQDVIWKSGLIAVNPNSFTSRYFLTSHDPQVIQLRNSTKYCNVSTCIEWVRRGVVQAFVSDKAVLEHLAMQQPCDLAIAGDPFWEGKLVIGLQKNSSLLPQFNAALQEFDEDGTLTRLRRTWFNKYNQCGNTGVKVGNGQLTISQMSGAFVFLAIGILVAFTTGTMENFKWCLLNSSRSQEGSETGDLDRAEEQMPDDGDVMWPSNRLPQHTPEHMHAAQHIADTMHNVTHNRVVALEGELTRLRESFDNRLDALRADNKCTWVLLEQISERHSERLQSSEAADLQKKAIVDIIATITGLSVATLQPKDALQQTKLQGVLELVPVPTPQLVPVPTLEEVQSLWVEATAHLAGGSGSETTAPKNSRPSEGWQSISKKPRTEQTSDKPSGTQCHYCHGFKKPGQSWPDHVMDCTKAIKAEAEKKLALAAKLESKMQE</sequence>
<dbReference type="SMART" id="SM00079">
    <property type="entry name" value="PBPe"/>
    <property type="match status" value="1"/>
</dbReference>
<dbReference type="Proteomes" id="UP000747399">
    <property type="component" value="Unassembled WGS sequence"/>
</dbReference>
<feature type="site" description="Crucial to convey clamshell closure to channel opening" evidence="13">
    <location>
        <position position="83"/>
    </location>
</feature>
<keyword evidence="10" id="KW-1071">Ligand-gated ion channel</keyword>
<dbReference type="AlphaFoldDB" id="A0A8J4F6Q3"/>